<evidence type="ECO:0000256" key="5">
    <source>
        <dbReference type="ARBA" id="ARBA00066519"/>
    </source>
</evidence>
<dbReference type="FunFam" id="3.40.50.2000:FF:000020">
    <property type="entry name" value="Glycosyltransferase"/>
    <property type="match status" value="2"/>
</dbReference>
<sequence>MEETKTLALYPAPGIGHIISMVELGKLLLHHYPHSFSITIILTTGFYHSPSVDSYIHRISQSYPSISFLRLPFVSLHSPSRPRSFLATDFEFLRLNKPHLASALTRISQTSNLRALVIDLLCTSALSVASSLSLPVFYFIASGAAVLSYCSYVPRLHQQTHKSFKDLSVLLHSPGNPPLKSFHMMEPMLDRDDPAYWDMLYCCSHLPKSNGIIVNTFQELEPIAVKAITEGACFPDPKLAPPVFYIGPLIADSNDQEIRAKDECLWWLEKQPSKSVVYLCFGSRGSFSVVQLKEIANALERSGLRFLWVVKKPHVDESTKHIGDAIAEFDLDSVLPSGFSERTGDRGMVVKSWAPQVEVLKKEAVGGFVTHCGWNSVLEAVVAGVPMIAWPLHAEQHVNRNELVEDMEMAIGLEQRDEDGFVSGDELEKKLRELMESEKGKEMRERSLKMREMAVAARAAFGSSIVALNKKRTELETGCLSMTFDFIRLNKPHIASALTRISQTSNLTAFIIDVFCTSALSIASSLGIPVYYFITSSAAAFSVSTHFPKIHEEIDKSLKDLSVQLHFPGNPPLKSFHIIEPLLDRDDPAYWDLLYFCSEIPKSNGVIVNTFENLEPTPIKAITEGSCFPEYPKLAPPVFYIGPLIAEEEERKAEDDECLLWLDKQPTRSVVFLCFGSRGSFSVLQLKEIADALERSEQRFLWVVKRPPIDESTNQTLDTNGEEFDLESVLPSGFLERTEERGMVVKSWAPQVEVLNKEAVGGFVTHCGWNSVLEAVVAGVPMIAWPLYAEQHINRNELVEDTGMAIGLEQRDGDGFVSGDELEKKVRELMGSERMRERSKKMRDMAVSARAAFGSSTKALDKLVEKWNINGC</sequence>
<dbReference type="PANTHER" id="PTHR48048">
    <property type="entry name" value="GLYCOSYLTRANSFERASE"/>
    <property type="match status" value="1"/>
</dbReference>
<proteinExistence type="inferred from homology"/>
<keyword evidence="2" id="KW-0328">Glycosyltransferase</keyword>
<dbReference type="PROSITE" id="PS00375">
    <property type="entry name" value="UDPGT"/>
    <property type="match status" value="2"/>
</dbReference>
<organism evidence="6 7">
    <name type="scientific">Senna tora</name>
    <dbReference type="NCBI Taxonomy" id="362788"/>
    <lineage>
        <taxon>Eukaryota</taxon>
        <taxon>Viridiplantae</taxon>
        <taxon>Streptophyta</taxon>
        <taxon>Embryophyta</taxon>
        <taxon>Tracheophyta</taxon>
        <taxon>Spermatophyta</taxon>
        <taxon>Magnoliopsida</taxon>
        <taxon>eudicotyledons</taxon>
        <taxon>Gunneridae</taxon>
        <taxon>Pentapetalae</taxon>
        <taxon>rosids</taxon>
        <taxon>fabids</taxon>
        <taxon>Fabales</taxon>
        <taxon>Fabaceae</taxon>
        <taxon>Caesalpinioideae</taxon>
        <taxon>Cassia clade</taxon>
        <taxon>Senna</taxon>
    </lineage>
</organism>
<comment type="catalytic activity">
    <reaction evidence="4">
        <text>a 7-hydroxyisoflavone + UDP-alpha-D-glucose = a 7-hydroxyisoflavone 7-O-beta-D-glucoside + UDP + H(+)</text>
        <dbReference type="Rhea" id="RHEA:56344"/>
        <dbReference type="ChEBI" id="CHEBI:15378"/>
        <dbReference type="ChEBI" id="CHEBI:55465"/>
        <dbReference type="ChEBI" id="CHEBI:58223"/>
        <dbReference type="ChEBI" id="CHEBI:58885"/>
        <dbReference type="ChEBI" id="CHEBI:140301"/>
        <dbReference type="EC" id="2.4.1.170"/>
    </reaction>
</comment>
<evidence type="ECO:0000313" key="6">
    <source>
        <dbReference type="EMBL" id="KAF7836404.1"/>
    </source>
</evidence>
<accession>A0A834X1V5</accession>
<dbReference type="OrthoDB" id="5835829at2759"/>
<evidence type="ECO:0000256" key="2">
    <source>
        <dbReference type="ARBA" id="ARBA00022676"/>
    </source>
</evidence>
<dbReference type="Proteomes" id="UP000634136">
    <property type="component" value="Unassembled WGS sequence"/>
</dbReference>
<keyword evidence="7" id="KW-1185">Reference proteome</keyword>
<evidence type="ECO:0000256" key="1">
    <source>
        <dbReference type="ARBA" id="ARBA00009995"/>
    </source>
</evidence>
<gene>
    <name evidence="6" type="ORF">G2W53_011263</name>
</gene>
<evidence type="ECO:0000313" key="7">
    <source>
        <dbReference type="Proteomes" id="UP000634136"/>
    </source>
</evidence>
<dbReference type="SUPFAM" id="SSF53756">
    <property type="entry name" value="UDP-Glycosyltransferase/glycogen phosphorylase"/>
    <property type="match status" value="2"/>
</dbReference>
<evidence type="ECO:0000256" key="3">
    <source>
        <dbReference type="ARBA" id="ARBA00022679"/>
    </source>
</evidence>
<protein>
    <recommendedName>
        <fullName evidence="5">isoflavone 7-O-glucosyltransferase</fullName>
        <ecNumber evidence="5">2.4.1.170</ecNumber>
    </recommendedName>
</protein>
<dbReference type="EMBL" id="JAAIUW010000004">
    <property type="protein sequence ID" value="KAF7836404.1"/>
    <property type="molecule type" value="Genomic_DNA"/>
</dbReference>
<dbReference type="Gene3D" id="3.40.50.2000">
    <property type="entry name" value="Glycogen Phosphorylase B"/>
    <property type="match status" value="4"/>
</dbReference>
<dbReference type="EC" id="2.4.1.170" evidence="5"/>
<dbReference type="CDD" id="cd03784">
    <property type="entry name" value="GT1_Gtf-like"/>
    <property type="match status" value="2"/>
</dbReference>
<comment type="similarity">
    <text evidence="1">Belongs to the UDP-glycosyltransferase family.</text>
</comment>
<comment type="caution">
    <text evidence="6">The sequence shown here is derived from an EMBL/GenBank/DDBJ whole genome shotgun (WGS) entry which is preliminary data.</text>
</comment>
<dbReference type="InterPro" id="IPR002213">
    <property type="entry name" value="UDP_glucos_trans"/>
</dbReference>
<name>A0A834X1V5_9FABA</name>
<dbReference type="GO" id="GO:0050004">
    <property type="term" value="F:isoflavone 7-O-glucosyltransferase activity"/>
    <property type="evidence" value="ECO:0007669"/>
    <property type="project" value="UniProtKB-EC"/>
</dbReference>
<dbReference type="InterPro" id="IPR035595">
    <property type="entry name" value="UDP_glycos_trans_CS"/>
</dbReference>
<keyword evidence="3 6" id="KW-0808">Transferase</keyword>
<dbReference type="AlphaFoldDB" id="A0A834X1V5"/>
<dbReference type="PANTHER" id="PTHR48048:SF20">
    <property type="entry name" value="GLYCOSYLTRANSFERASE"/>
    <property type="match status" value="1"/>
</dbReference>
<dbReference type="FunFam" id="3.40.50.2000:FF:000095">
    <property type="entry name" value="Glycosyltransferase"/>
    <property type="match status" value="1"/>
</dbReference>
<reference evidence="6" key="1">
    <citation type="submission" date="2020-09" db="EMBL/GenBank/DDBJ databases">
        <title>Genome-Enabled Discovery of Anthraquinone Biosynthesis in Senna tora.</title>
        <authorList>
            <person name="Kang S.-H."/>
            <person name="Pandey R.P."/>
            <person name="Lee C.-M."/>
            <person name="Sim J.-S."/>
            <person name="Jeong J.-T."/>
            <person name="Choi B.-S."/>
            <person name="Jung M."/>
            <person name="Ginzburg D."/>
            <person name="Zhao K."/>
            <person name="Won S.Y."/>
            <person name="Oh T.-J."/>
            <person name="Yu Y."/>
            <person name="Kim N.-H."/>
            <person name="Lee O.R."/>
            <person name="Lee T.-H."/>
            <person name="Bashyal P."/>
            <person name="Kim T.-S."/>
            <person name="Lee W.-H."/>
            <person name="Kawkins C."/>
            <person name="Kim C.-K."/>
            <person name="Kim J.S."/>
            <person name="Ahn B.O."/>
            <person name="Rhee S.Y."/>
            <person name="Sohng J.K."/>
        </authorList>
    </citation>
    <scope>NUCLEOTIDE SEQUENCE</scope>
    <source>
        <tissue evidence="6">Leaf</tissue>
    </source>
</reference>
<evidence type="ECO:0000256" key="4">
    <source>
        <dbReference type="ARBA" id="ARBA00050777"/>
    </source>
</evidence>
<dbReference type="Pfam" id="PF00201">
    <property type="entry name" value="UDPGT"/>
    <property type="match status" value="2"/>
</dbReference>
<dbReference type="InterPro" id="IPR050481">
    <property type="entry name" value="UDP-glycosyltransf_plant"/>
</dbReference>